<protein>
    <recommendedName>
        <fullName evidence="4">SxtJ</fullName>
    </recommendedName>
</protein>
<keyword evidence="1" id="KW-1133">Transmembrane helix</keyword>
<accession>A0A517MEP0</accession>
<dbReference type="AlphaFoldDB" id="A0A517MEP0"/>
<dbReference type="RefSeq" id="WP_145351523.1">
    <property type="nucleotide sequence ID" value="NZ_CP036262.1"/>
</dbReference>
<evidence type="ECO:0000313" key="2">
    <source>
        <dbReference type="EMBL" id="QDS93339.1"/>
    </source>
</evidence>
<dbReference type="OrthoDB" id="291659at2"/>
<evidence type="ECO:0000256" key="1">
    <source>
        <dbReference type="SAM" id="Phobius"/>
    </source>
</evidence>
<dbReference type="EMBL" id="CP036262">
    <property type="protein sequence ID" value="QDS93339.1"/>
    <property type="molecule type" value="Genomic_DNA"/>
</dbReference>
<proteinExistence type="predicted"/>
<organism evidence="2 3">
    <name type="scientific">Roseimaritima multifibrata</name>
    <dbReference type="NCBI Taxonomy" id="1930274"/>
    <lineage>
        <taxon>Bacteria</taxon>
        <taxon>Pseudomonadati</taxon>
        <taxon>Planctomycetota</taxon>
        <taxon>Planctomycetia</taxon>
        <taxon>Pirellulales</taxon>
        <taxon>Pirellulaceae</taxon>
        <taxon>Roseimaritima</taxon>
    </lineage>
</organism>
<keyword evidence="1" id="KW-0812">Transmembrane</keyword>
<gene>
    <name evidence="2" type="ORF">FF011L_21020</name>
</gene>
<reference evidence="2 3" key="1">
    <citation type="submission" date="2019-02" db="EMBL/GenBank/DDBJ databases">
        <title>Deep-cultivation of Planctomycetes and their phenomic and genomic characterization uncovers novel biology.</title>
        <authorList>
            <person name="Wiegand S."/>
            <person name="Jogler M."/>
            <person name="Boedeker C."/>
            <person name="Pinto D."/>
            <person name="Vollmers J."/>
            <person name="Rivas-Marin E."/>
            <person name="Kohn T."/>
            <person name="Peeters S.H."/>
            <person name="Heuer A."/>
            <person name="Rast P."/>
            <person name="Oberbeckmann S."/>
            <person name="Bunk B."/>
            <person name="Jeske O."/>
            <person name="Meyerdierks A."/>
            <person name="Storesund J.E."/>
            <person name="Kallscheuer N."/>
            <person name="Luecker S."/>
            <person name="Lage O.M."/>
            <person name="Pohl T."/>
            <person name="Merkel B.J."/>
            <person name="Hornburger P."/>
            <person name="Mueller R.-W."/>
            <person name="Bruemmer F."/>
            <person name="Labrenz M."/>
            <person name="Spormann A.M."/>
            <person name="Op den Camp H."/>
            <person name="Overmann J."/>
            <person name="Amann R."/>
            <person name="Jetten M.S.M."/>
            <person name="Mascher T."/>
            <person name="Medema M.H."/>
            <person name="Devos D.P."/>
            <person name="Kaster A.-K."/>
            <person name="Ovreas L."/>
            <person name="Rohde M."/>
            <person name="Galperin M.Y."/>
            <person name="Jogler C."/>
        </authorList>
    </citation>
    <scope>NUCLEOTIDE SEQUENCE [LARGE SCALE GENOMIC DNA]</scope>
    <source>
        <strain evidence="2 3">FF011L</strain>
    </source>
</reference>
<name>A0A517MEP0_9BACT</name>
<evidence type="ECO:0008006" key="4">
    <source>
        <dbReference type="Google" id="ProtNLM"/>
    </source>
</evidence>
<feature type="transmembrane region" description="Helical" evidence="1">
    <location>
        <begin position="74"/>
        <end position="99"/>
    </location>
</feature>
<keyword evidence="3" id="KW-1185">Reference proteome</keyword>
<sequence length="132" mass="15034">MQTLTPTNRDIQRFGWSLTIILPGLTWMIGDGHLSSIAIAATIGVAIGLCGTVAPAIIQPFYKLVQAIKRPVDWLIGQCALLIIFACVFLPLAIAMKILRRDELKQRFDRTSASYWEDLKQDESKDRFWRQW</sequence>
<evidence type="ECO:0000313" key="3">
    <source>
        <dbReference type="Proteomes" id="UP000320672"/>
    </source>
</evidence>
<dbReference type="KEGG" id="rml:FF011L_21020"/>
<dbReference type="Proteomes" id="UP000320672">
    <property type="component" value="Chromosome"/>
</dbReference>
<feature type="transmembrane region" description="Helical" evidence="1">
    <location>
        <begin position="37"/>
        <end position="62"/>
    </location>
</feature>
<keyword evidence="1" id="KW-0472">Membrane</keyword>